<dbReference type="SUPFAM" id="SSF48452">
    <property type="entry name" value="TPR-like"/>
    <property type="match status" value="1"/>
</dbReference>
<dbReference type="Gene3D" id="1.25.40.390">
    <property type="match status" value="1"/>
</dbReference>
<evidence type="ECO:0000313" key="2">
    <source>
        <dbReference type="Proteomes" id="UP001141933"/>
    </source>
</evidence>
<dbReference type="RefSeq" id="WP_269877154.1">
    <property type="nucleotide sequence ID" value="NZ_JAPZVM010000003.1"/>
</dbReference>
<dbReference type="EMBL" id="JAPZVM010000003">
    <property type="protein sequence ID" value="MCZ8372064.1"/>
    <property type="molecule type" value="Genomic_DNA"/>
</dbReference>
<comment type="caution">
    <text evidence="1">The sequence shown here is derived from an EMBL/GenBank/DDBJ whole genome shotgun (WGS) entry which is preliminary data.</text>
</comment>
<gene>
    <name evidence="1" type="ORF">O6P32_04985</name>
</gene>
<sequence>MKKMNQYKLLAGICALSFLSSCDYEDINTNPYEMTDEMGKMDGISMGGPILTMERQVVPVGTQADGTDAINQYQIAYHLSADLWSGYFSENNNWYSGNNHMTYYLVDAWVSSTYSNSYTNLYSPWKNAKMESEKSGDVDGFALAQILKISAWVKTLETFGPIPYTHAGEMALVIPFDSEEEVYDTMFQDLQNAITTLTPLAEQGGTVVADFDAVYGGSANKWVKYANSLMLRMAMRLKFVAPAKAKQWAQTALNHSVGVMTVKDDAAQMSTGAGYTFVNNISYLASNYNEARMCTSMYAYLAGYEDPRLSVYFLPSETSGALSAFDGKTYAPVPPGHVQGNNTYKEYSQPNMTSATPTYWMRASEVYFLRAEAALEWPEFGDAESLYKQGVQMSFEENGLSASEVDAYLANGKKPVAVTINGYSASAPTQATTEFSGSNEEKLEKIMIQKWIALYPNGQEAWTEWRRTGYPKLNQVQVNNGAGQGITKEDGIRRMVYPISFSQSAEDKANYDDAVSKLKDKVDKATSRLWWDARN</sequence>
<keyword evidence="2" id="KW-1185">Reference proteome</keyword>
<dbReference type="Proteomes" id="UP001141933">
    <property type="component" value="Unassembled WGS sequence"/>
</dbReference>
<dbReference type="Pfam" id="PF12741">
    <property type="entry name" value="SusD-like"/>
    <property type="match status" value="1"/>
</dbReference>
<evidence type="ECO:0000313" key="1">
    <source>
        <dbReference type="EMBL" id="MCZ8372064.1"/>
    </source>
</evidence>
<protein>
    <submittedName>
        <fullName evidence="1">RagB/SusD family nutrient uptake outer membrane protein</fullName>
    </submittedName>
</protein>
<dbReference type="InterPro" id="IPR011990">
    <property type="entry name" value="TPR-like_helical_dom_sf"/>
</dbReference>
<organism evidence="1 2">
    <name type="scientific">Phocaeicola acetigenes</name>
    <dbReference type="NCBI Taxonomy" id="3016083"/>
    <lineage>
        <taxon>Bacteria</taxon>
        <taxon>Pseudomonadati</taxon>
        <taxon>Bacteroidota</taxon>
        <taxon>Bacteroidia</taxon>
        <taxon>Bacteroidales</taxon>
        <taxon>Bacteroidaceae</taxon>
        <taxon>Phocaeicola</taxon>
    </lineage>
</organism>
<proteinExistence type="predicted"/>
<name>A0ABT4PG92_9BACT</name>
<accession>A0ABT4PG92</accession>
<dbReference type="PROSITE" id="PS51257">
    <property type="entry name" value="PROKAR_LIPOPROTEIN"/>
    <property type="match status" value="1"/>
</dbReference>
<dbReference type="InterPro" id="IPR024302">
    <property type="entry name" value="SusD-like"/>
</dbReference>
<reference evidence="1" key="1">
    <citation type="submission" date="2022-12" db="EMBL/GenBank/DDBJ databases">
        <title>Phocaeicola acetigenes sp. nov., isolated feces from a healthy human.</title>
        <authorList>
            <person name="Do H."/>
            <person name="Ha Y.B."/>
            <person name="Kim J.-S."/>
            <person name="Suh M.K."/>
            <person name="Kim H.S."/>
            <person name="Lee J.-S."/>
        </authorList>
    </citation>
    <scope>NUCLEOTIDE SEQUENCE</scope>
    <source>
        <strain evidence="1">KGMB11183</strain>
    </source>
</reference>